<dbReference type="EMBL" id="BDRX01000056">
    <property type="protein sequence ID" value="GBF94822.1"/>
    <property type="molecule type" value="Genomic_DNA"/>
</dbReference>
<keyword evidence="12" id="KW-0378">Hydrolase</keyword>
<keyword evidence="9" id="KW-0808">Transferase</keyword>
<evidence type="ECO:0000256" key="3">
    <source>
        <dbReference type="ARBA" id="ARBA00004496"/>
    </source>
</evidence>
<dbReference type="Proteomes" id="UP000247498">
    <property type="component" value="Unassembled WGS sequence"/>
</dbReference>
<comment type="subcellular location">
    <subcellularLocation>
        <location evidence="3">Cytoplasm</location>
    </subcellularLocation>
</comment>
<evidence type="ECO:0000256" key="13">
    <source>
        <dbReference type="SAM" id="MobiDB-lite"/>
    </source>
</evidence>
<dbReference type="OrthoDB" id="417175at2759"/>
<sequence>MVLTIDAVGSVLAAAPPAAAAPAAAGAPAPAPADASIAALAGTRLPTYQFARDPAAPPPRLGGPSGDAAAEQDEGSTSFGWDAVKAGGELLRGPQPAAAPGRALLDGLLIALWDDAAEKGLFRYDVTACPTKVLPGDLGFVAQLNEGRATKKRPTEFRVDQVIQAFDPSKFNFTKASFSEVLFAFEPSPSPSAPSSFAAGAAAAPSPNAVLINVSPIDYGHALLCPRVLDRLPQLLDRESVLLALRYASEAGNPYLRVGYNSLGAYATINHLHFQSYYLNTPMPIERAPTAPLPGIARRADGVRVSRLAPRGYPVNAFVLEGGGAEALADAAAAAALALQDGNVPHNMLISECGRRVFIAPQRYAARQAAGDVPEKLLATGVNPAVWEITGHMVLFRPDDYESFTQDLAWELLAAISIEEARFLEIARTCFGACHAAPADAAAAGAGAARRCSECGAEAAAAEAEAAPARAGSEQLAVAGV</sequence>
<dbReference type="GO" id="GO:0000166">
    <property type="term" value="F:nucleotide binding"/>
    <property type="evidence" value="ECO:0007669"/>
    <property type="project" value="UniProtKB-KW"/>
</dbReference>
<dbReference type="PANTHER" id="PTHR20884">
    <property type="entry name" value="GDP-D-GLUCOSE PHOSPHORYLASE 1"/>
    <property type="match status" value="1"/>
</dbReference>
<dbReference type="GO" id="GO:0016787">
    <property type="term" value="F:hydrolase activity"/>
    <property type="evidence" value="ECO:0007669"/>
    <property type="project" value="UniProtKB-KW"/>
</dbReference>
<evidence type="ECO:0000256" key="10">
    <source>
        <dbReference type="ARBA" id="ARBA00022695"/>
    </source>
</evidence>
<dbReference type="GO" id="GO:0005085">
    <property type="term" value="F:guanyl-nucleotide exchange factor activity"/>
    <property type="evidence" value="ECO:0007669"/>
    <property type="project" value="UniProtKB-KW"/>
</dbReference>
<evidence type="ECO:0000259" key="14">
    <source>
        <dbReference type="Pfam" id="PF26216"/>
    </source>
</evidence>
<feature type="domain" description="GDPGP1-like C-terminal" evidence="14">
    <location>
        <begin position="284"/>
        <end position="435"/>
    </location>
</feature>
<evidence type="ECO:0000256" key="9">
    <source>
        <dbReference type="ARBA" id="ARBA00022679"/>
    </source>
</evidence>
<dbReference type="EC" id="2.7.7.78" evidence="5"/>
<evidence type="ECO:0000313" key="16">
    <source>
        <dbReference type="EMBL" id="GBF94822.1"/>
    </source>
</evidence>
<evidence type="ECO:0000313" key="17">
    <source>
        <dbReference type="Proteomes" id="UP000247498"/>
    </source>
</evidence>
<dbReference type="GO" id="GO:0080048">
    <property type="term" value="F:GDP-D-glucose phosphorylase activity"/>
    <property type="evidence" value="ECO:0007669"/>
    <property type="project" value="UniProtKB-EC"/>
</dbReference>
<dbReference type="STRING" id="307507.A0A2V0P7B9"/>
<feature type="domain" description="GDPGP1-like N-terminal" evidence="15">
    <location>
        <begin position="105"/>
        <end position="277"/>
    </location>
</feature>
<keyword evidence="17" id="KW-1185">Reference proteome</keyword>
<evidence type="ECO:0000256" key="6">
    <source>
        <dbReference type="ARBA" id="ARBA00018857"/>
    </source>
</evidence>
<dbReference type="Pfam" id="PF26217">
    <property type="entry name" value="GDPGP1_N"/>
    <property type="match status" value="1"/>
</dbReference>
<evidence type="ECO:0000259" key="15">
    <source>
        <dbReference type="Pfam" id="PF26217"/>
    </source>
</evidence>
<evidence type="ECO:0000256" key="12">
    <source>
        <dbReference type="ARBA" id="ARBA00022801"/>
    </source>
</evidence>
<feature type="region of interest" description="Disordered" evidence="13">
    <location>
        <begin position="51"/>
        <end position="76"/>
    </location>
</feature>
<protein>
    <recommendedName>
        <fullName evidence="6">GDP-D-glucose phosphorylase 1</fullName>
        <ecNumber evidence="5">2.7.7.78</ecNumber>
    </recommendedName>
</protein>
<evidence type="ECO:0000256" key="4">
    <source>
        <dbReference type="ARBA" id="ARBA00006451"/>
    </source>
</evidence>
<proteinExistence type="inferred from homology"/>
<evidence type="ECO:0000256" key="7">
    <source>
        <dbReference type="ARBA" id="ARBA00022490"/>
    </source>
</evidence>
<evidence type="ECO:0000256" key="2">
    <source>
        <dbReference type="ARBA" id="ARBA00003049"/>
    </source>
</evidence>
<evidence type="ECO:0000256" key="1">
    <source>
        <dbReference type="ARBA" id="ARBA00000063"/>
    </source>
</evidence>
<keyword evidence="10" id="KW-0548">Nucleotidyltransferase</keyword>
<comment type="function">
    <text evidence="2">Specific and highly efficient GDP-D-glucose phosphorylase regulating the levels of GDP-D-glucose in cells.</text>
</comment>
<evidence type="ECO:0000256" key="11">
    <source>
        <dbReference type="ARBA" id="ARBA00022741"/>
    </source>
</evidence>
<reference evidence="16 17" key="1">
    <citation type="journal article" date="2018" name="Sci. Rep.">
        <title>Raphidocelis subcapitata (=Pseudokirchneriella subcapitata) provides an insight into genome evolution and environmental adaptations in the Sphaeropleales.</title>
        <authorList>
            <person name="Suzuki S."/>
            <person name="Yamaguchi H."/>
            <person name="Nakajima N."/>
            <person name="Kawachi M."/>
        </authorList>
    </citation>
    <scope>NUCLEOTIDE SEQUENCE [LARGE SCALE GENOMIC DNA]</scope>
    <source>
        <strain evidence="16 17">NIES-35</strain>
    </source>
</reference>
<evidence type="ECO:0000256" key="5">
    <source>
        <dbReference type="ARBA" id="ARBA00012507"/>
    </source>
</evidence>
<dbReference type="InParanoid" id="A0A2V0P7B9"/>
<evidence type="ECO:0000256" key="8">
    <source>
        <dbReference type="ARBA" id="ARBA00022658"/>
    </source>
</evidence>
<gene>
    <name evidence="16" type="ORF">Rsub_07994</name>
</gene>
<dbReference type="InterPro" id="IPR058865">
    <property type="entry name" value="GDPGP1_C"/>
</dbReference>
<dbReference type="GO" id="GO:0005737">
    <property type="term" value="C:cytoplasm"/>
    <property type="evidence" value="ECO:0007669"/>
    <property type="project" value="UniProtKB-SubCell"/>
</dbReference>
<keyword evidence="7" id="KW-0963">Cytoplasm</keyword>
<dbReference type="InterPro" id="IPR058866">
    <property type="entry name" value="GDPGP1_N"/>
</dbReference>
<comment type="similarity">
    <text evidence="4">Belongs to the GDPGP1 family.</text>
</comment>
<dbReference type="PANTHER" id="PTHR20884:SF8">
    <property type="entry name" value="GDP-D-GLUCOSE PHOSPHORYLASE 1"/>
    <property type="match status" value="1"/>
</dbReference>
<dbReference type="FunCoup" id="A0A2V0P7B9">
    <property type="interactions" value="1139"/>
</dbReference>
<comment type="catalytic activity">
    <reaction evidence="1">
        <text>GDP-alpha-D-glucose + phosphate = alpha-D-glucose 1-phosphate + GDP + H(+)</text>
        <dbReference type="Rhea" id="RHEA:30387"/>
        <dbReference type="ChEBI" id="CHEBI:15378"/>
        <dbReference type="ChEBI" id="CHEBI:43474"/>
        <dbReference type="ChEBI" id="CHEBI:58189"/>
        <dbReference type="ChEBI" id="CHEBI:58601"/>
        <dbReference type="ChEBI" id="CHEBI:62230"/>
        <dbReference type="EC" id="2.7.7.78"/>
    </reaction>
</comment>
<dbReference type="InterPro" id="IPR026506">
    <property type="entry name" value="GDPGP"/>
</dbReference>
<accession>A0A2V0P7B9</accession>
<organism evidence="16 17">
    <name type="scientific">Raphidocelis subcapitata</name>
    <dbReference type="NCBI Taxonomy" id="307507"/>
    <lineage>
        <taxon>Eukaryota</taxon>
        <taxon>Viridiplantae</taxon>
        <taxon>Chlorophyta</taxon>
        <taxon>core chlorophytes</taxon>
        <taxon>Chlorophyceae</taxon>
        <taxon>CS clade</taxon>
        <taxon>Sphaeropleales</taxon>
        <taxon>Selenastraceae</taxon>
        <taxon>Raphidocelis</taxon>
    </lineage>
</organism>
<name>A0A2V0P7B9_9CHLO</name>
<dbReference type="AlphaFoldDB" id="A0A2V0P7B9"/>
<keyword evidence="11" id="KW-0547">Nucleotide-binding</keyword>
<keyword evidence="8" id="KW-0344">Guanine-nucleotide releasing factor</keyword>
<comment type="caution">
    <text evidence="16">The sequence shown here is derived from an EMBL/GenBank/DDBJ whole genome shotgun (WGS) entry which is preliminary data.</text>
</comment>
<dbReference type="Pfam" id="PF26216">
    <property type="entry name" value="GDPGP1_C"/>
    <property type="match status" value="1"/>
</dbReference>
<dbReference type="GO" id="GO:0006006">
    <property type="term" value="P:glucose metabolic process"/>
    <property type="evidence" value="ECO:0007669"/>
    <property type="project" value="TreeGrafter"/>
</dbReference>